<dbReference type="Proteomes" id="UP000290545">
    <property type="component" value="Unassembled WGS sequence"/>
</dbReference>
<reference evidence="1 2" key="1">
    <citation type="submission" date="2019-01" db="EMBL/GenBank/DDBJ databases">
        <title>Filimonas sp. strain TTM-71.</title>
        <authorList>
            <person name="Chen W.-M."/>
        </authorList>
    </citation>
    <scope>NUCLEOTIDE SEQUENCE [LARGE SCALE GENOMIC DNA]</scope>
    <source>
        <strain evidence="1 2">TTM-71</strain>
    </source>
</reference>
<evidence type="ECO:0008006" key="3">
    <source>
        <dbReference type="Google" id="ProtNLM"/>
    </source>
</evidence>
<name>A0A4Q1D5A9_9BACT</name>
<accession>A0A4Q1D5A9</accession>
<dbReference type="OrthoDB" id="680776at2"/>
<sequence>MKNILIAAGIVSTAAVGAILYMRNRNKTAQLAHDAADAAGDAHEGIRKYFRKANREAKREMNHAMS</sequence>
<evidence type="ECO:0000313" key="2">
    <source>
        <dbReference type="Proteomes" id="UP000290545"/>
    </source>
</evidence>
<keyword evidence="2" id="KW-1185">Reference proteome</keyword>
<dbReference type="AlphaFoldDB" id="A0A4Q1D5A9"/>
<evidence type="ECO:0000313" key="1">
    <source>
        <dbReference type="EMBL" id="RXK83665.1"/>
    </source>
</evidence>
<proteinExistence type="predicted"/>
<gene>
    <name evidence="1" type="ORF">ESB13_16420</name>
</gene>
<organism evidence="1 2">
    <name type="scientific">Filimonas effusa</name>
    <dbReference type="NCBI Taxonomy" id="2508721"/>
    <lineage>
        <taxon>Bacteria</taxon>
        <taxon>Pseudomonadati</taxon>
        <taxon>Bacteroidota</taxon>
        <taxon>Chitinophagia</taxon>
        <taxon>Chitinophagales</taxon>
        <taxon>Chitinophagaceae</taxon>
        <taxon>Filimonas</taxon>
    </lineage>
</organism>
<dbReference type="EMBL" id="SDHZ01000002">
    <property type="protein sequence ID" value="RXK83665.1"/>
    <property type="molecule type" value="Genomic_DNA"/>
</dbReference>
<comment type="caution">
    <text evidence="1">The sequence shown here is derived from an EMBL/GenBank/DDBJ whole genome shotgun (WGS) entry which is preliminary data.</text>
</comment>
<protein>
    <recommendedName>
        <fullName evidence="3">YtxH domain-containing protein</fullName>
    </recommendedName>
</protein>
<dbReference type="RefSeq" id="WP_129004717.1">
    <property type="nucleotide sequence ID" value="NZ_SDHZ01000002.1"/>
</dbReference>